<gene>
    <name evidence="2" type="ORF">DFR88_04640</name>
</gene>
<organism evidence="2 3">
    <name type="scientific">Metallosphaera prunae</name>
    <dbReference type="NCBI Taxonomy" id="47304"/>
    <lineage>
        <taxon>Archaea</taxon>
        <taxon>Thermoproteota</taxon>
        <taxon>Thermoprotei</taxon>
        <taxon>Sulfolobales</taxon>
        <taxon>Sulfolobaceae</taxon>
        <taxon>Metallosphaera</taxon>
    </lineage>
</organism>
<keyword evidence="3" id="KW-1185">Reference proteome</keyword>
<protein>
    <submittedName>
        <fullName evidence="2">CAP domain-containing protein</fullName>
    </submittedName>
</protein>
<dbReference type="InterPro" id="IPR014044">
    <property type="entry name" value="CAP_dom"/>
</dbReference>
<dbReference type="KEGG" id="mpru:DFR88_04640"/>
<accession>A0A4D8S0N4</accession>
<dbReference type="InterPro" id="IPR035940">
    <property type="entry name" value="CAP_sf"/>
</dbReference>
<dbReference type="Gene3D" id="3.40.33.10">
    <property type="entry name" value="CAP"/>
    <property type="match status" value="1"/>
</dbReference>
<feature type="domain" description="SCP" evidence="1">
    <location>
        <begin position="17"/>
        <end position="139"/>
    </location>
</feature>
<evidence type="ECO:0000313" key="3">
    <source>
        <dbReference type="Proteomes" id="UP000298568"/>
    </source>
</evidence>
<dbReference type="SUPFAM" id="SSF55797">
    <property type="entry name" value="PR-1-like"/>
    <property type="match status" value="1"/>
</dbReference>
<reference evidence="2 3" key="1">
    <citation type="submission" date="2018-07" db="EMBL/GenBank/DDBJ databases">
        <title>Complete Genome Sequences of Extremely Thermoacidophilic, Metal-Mobilizing Type-Strain Members of the Archaeal Family Sulfolobaceae: Acidianus brierleyi DSM-1651T, Acidianus sulfidivorans DSM-18786T, Metallosphaera hakonensis DSM-7519T, and Metallosphaera prunae DSM-10039T.</title>
        <authorList>
            <person name="Counts J.A."/>
            <person name="Kelly R.M."/>
        </authorList>
    </citation>
    <scope>NUCLEOTIDE SEQUENCE [LARGE SCALE GENOMIC DNA]</scope>
    <source>
        <strain evidence="2 3">Ron 12/II</strain>
    </source>
</reference>
<evidence type="ECO:0000259" key="1">
    <source>
        <dbReference type="Pfam" id="PF00188"/>
    </source>
</evidence>
<proteinExistence type="predicted"/>
<dbReference type="Pfam" id="PF00188">
    <property type="entry name" value="CAP"/>
    <property type="match status" value="1"/>
</dbReference>
<dbReference type="Proteomes" id="UP000298568">
    <property type="component" value="Chromosome"/>
</dbReference>
<evidence type="ECO:0000313" key="2">
    <source>
        <dbReference type="EMBL" id="QCO29870.1"/>
    </source>
</evidence>
<dbReference type="AlphaFoldDB" id="A0A4D8S0N4"/>
<dbReference type="EMBL" id="CP031156">
    <property type="protein sequence ID" value="QCO29870.1"/>
    <property type="molecule type" value="Genomic_DNA"/>
</dbReference>
<name>A0A4D8S0N4_METPR</name>
<dbReference type="CDD" id="cd05379">
    <property type="entry name" value="CAP_bacterial"/>
    <property type="match status" value="1"/>
</dbReference>
<sequence>MYPPFRGRSDLLPSEILSLVNELRRRHGVPEVRYANTGVAQYRANYMLREKLFNHYDRQGLPPFYYFAIHGNYFYSEEAIGYVQFRNYPEHMVEEAVRGIIMDMVYRDADSGWGHRDTLLDPCFNYGDVGLARDRNYVYVDVTMVSAWIQWASPPRVKDNMFHAKGKVFHMVPERVTLFRAEVSERNLEKRSYDLGEPIAMVLPEPYYVRGIETIRPKTWRMGQELELEFRLPKFQGLVSVVISGKDLRNVRWNPMTPKQVGECNLLCYPVLMQG</sequence>